<protein>
    <recommendedName>
        <fullName evidence="3">SbsA Ig-like domain-containing protein</fullName>
    </recommendedName>
</protein>
<accession>A0A8J8MGQ5</accession>
<evidence type="ECO:0000256" key="2">
    <source>
        <dbReference type="SAM" id="SignalP"/>
    </source>
</evidence>
<dbReference type="InterPro" id="IPR032812">
    <property type="entry name" value="SbsA_Ig"/>
</dbReference>
<feature type="domain" description="SbsA Ig-like" evidence="3">
    <location>
        <begin position="518"/>
        <end position="607"/>
    </location>
</feature>
<evidence type="ECO:0000256" key="1">
    <source>
        <dbReference type="ARBA" id="ARBA00022729"/>
    </source>
</evidence>
<proteinExistence type="predicted"/>
<reference evidence="4" key="1">
    <citation type="submission" date="2020-07" db="EMBL/GenBank/DDBJ databases">
        <title>Vallitalea pronyensis genome.</title>
        <authorList>
            <person name="Postec A."/>
        </authorList>
    </citation>
    <scope>NUCLEOTIDE SEQUENCE</scope>
    <source>
        <strain evidence="4">FatNI3</strain>
    </source>
</reference>
<keyword evidence="1 2" id="KW-0732">Signal</keyword>
<dbReference type="EMBL" id="CP058649">
    <property type="protein sequence ID" value="QUI21285.1"/>
    <property type="molecule type" value="Genomic_DNA"/>
</dbReference>
<name>A0A8J8MGQ5_9FIRM</name>
<feature type="chain" id="PRO_5035216625" description="SbsA Ig-like domain-containing protein" evidence="2">
    <location>
        <begin position="27"/>
        <end position="1409"/>
    </location>
</feature>
<evidence type="ECO:0000313" key="4">
    <source>
        <dbReference type="EMBL" id="QUI21285.1"/>
    </source>
</evidence>
<sequence>MKNFKKVLALVLSLAMIISTFTVSFAAEQKTDAEICEALDLIKGDGDGVTDEYLASESPRWKIAIMTLRLRGLEDEALAFEGTETFEDAEELTWVAGRSILAYLKANPELGWIGYDNKVDPNGMMTVQQYYKVMLEALGYAQGTDFEWAEVMDFAAEKGLVAAANAEELTMADVAAVTVEVLKAENSDGIVLVDALVEAGAIDQDVAVDLDLVEPPVVANLNIKSVRAMNASYVKLTLNDETDVVPSADAFAIVDENDKVVEVKEVLLYGSKDVRLKTAAHTKNLKHTITYQEKDFDYVGLAADTTAPKVTLTAIAKGYKTVEISFDDVMEKASAEIATNYTIKDRNNNALLVTAAELTADKTVRLTTAEQKPGELYTITVAGVYNLEGLVVGTSDNTAKFGGVAKLPAPKVSQTGIAKSNTKVQIMFDQELDTTTAEDASNYTIKDRSGNAFIVLEAKVVTKDQDPANYNKSVYLTTAEQKTGELYTITVVNVQNIDGVVVDSSNDEAKFGGIAKDTTAPKVMKTAVAKSNSIVEATFDEEMDSETVNDVANYTIKDRDGKELAVLNAELLTGNKVVKLTTAAQEASELYKITIVNVKDISGNVINSSDDEANFGGIPLDTTAPKVVNAYAQIENGETYVYVDFDKNLDTDTATVFANYKFDNGLGYGLDAEVQTDGSIVKVLTNAQGFNTMYKVTVTGVKSADNVVISSDNTASFAGVGADVRPEVGSAYALNIRTVDVYLNTTVADSAIEPSDFTVSKNTDSTQRITVNAVIQDKKEKKVTLYLASDLASGILYDVEITTAGDQFINERGTAQTDSAKAKTQFAGTTTSYAFKVEYIMPVDNKTIDIYFNGALKDETPSVQPAVGAVRISGGNTGESFSNSNGDAVSSGATLKVLPTNKSVLRLTLSSSDTLVPGRVYYLWFVGAQPINAGNVSMALDSSSNPVKTQFAGSSVAQGKPAIDYILPIDNKSFTVKFKTPVTSFTAANLQTTISSDTYYSSTAVHLIEENSASDGSEFTVYLINPTTPGTVYTLTIPNGTNVANAAGTQDANITATLAGSSVTHAKPAVATASIDNEREIVTVTLNHAVATASGVAPGNDLTAVQLSALFDITGIFEDGTAVNGTYIMELPAAANDDEFVDSKTIKFKLSKKLKAASIFKVRSKNNLLVDKTGTTSKVDTDVSDSDYMQVSVPNVDSTVAAPTVVKTSAVTAVTGVKASLDLLADTVTVVAKNEGVAGNSTNVEVLAAPGSSTTAVGFNETANTLTITLSDEAIDNVGNAIVTAAAAAGLTLVDINVLGNGNATLTASSSAPLTGGVDAVAAAPGTVTLTFAEQMDKSLDTISELGITFTDSSAVAKSAGNTAVSWNTAGTVLTVTLDASIVTNDILATLTVRDLKGNTYSSSAITIN</sequence>
<feature type="signal peptide" evidence="2">
    <location>
        <begin position="1"/>
        <end position="26"/>
    </location>
</feature>
<keyword evidence="5" id="KW-1185">Reference proteome</keyword>
<dbReference type="RefSeq" id="WP_212696750.1">
    <property type="nucleotide sequence ID" value="NZ_CP058649.1"/>
</dbReference>
<dbReference type="Proteomes" id="UP000683246">
    <property type="component" value="Chromosome"/>
</dbReference>
<dbReference type="InterPro" id="IPR036313">
    <property type="entry name" value="PepX_N_dom_sf"/>
</dbReference>
<gene>
    <name evidence="4" type="ORF">HZI73_02845</name>
</gene>
<evidence type="ECO:0000313" key="5">
    <source>
        <dbReference type="Proteomes" id="UP000683246"/>
    </source>
</evidence>
<dbReference type="InterPro" id="IPR014755">
    <property type="entry name" value="Cu-Rt/internalin_Ig-like"/>
</dbReference>
<organism evidence="4 5">
    <name type="scientific">Vallitalea pronyensis</name>
    <dbReference type="NCBI Taxonomy" id="1348613"/>
    <lineage>
        <taxon>Bacteria</taxon>
        <taxon>Bacillati</taxon>
        <taxon>Bacillota</taxon>
        <taxon>Clostridia</taxon>
        <taxon>Lachnospirales</taxon>
        <taxon>Vallitaleaceae</taxon>
        <taxon>Vallitalea</taxon>
    </lineage>
</organism>
<dbReference type="Pfam" id="PF13205">
    <property type="entry name" value="Big_5"/>
    <property type="match status" value="1"/>
</dbReference>
<dbReference type="SUPFAM" id="SSF81761">
    <property type="entry name" value="X-Prolyl dipeptidyl aminopeptidase PepX, N-terminal domain"/>
    <property type="match status" value="1"/>
</dbReference>
<evidence type="ECO:0000259" key="3">
    <source>
        <dbReference type="Pfam" id="PF13205"/>
    </source>
</evidence>
<dbReference type="KEGG" id="vpy:HZI73_02845"/>
<dbReference type="Gene3D" id="2.60.40.1220">
    <property type="match status" value="5"/>
</dbReference>